<evidence type="ECO:0000313" key="1">
    <source>
        <dbReference type="EMBL" id="EMP27599.1"/>
    </source>
</evidence>
<dbReference type="Proteomes" id="UP000031443">
    <property type="component" value="Unassembled WGS sequence"/>
</dbReference>
<protein>
    <submittedName>
        <fullName evidence="1">Uncharacterized protein</fullName>
    </submittedName>
</protein>
<proteinExistence type="predicted"/>
<name>M7ASE6_CHEMY</name>
<keyword evidence="2" id="KW-1185">Reference proteome</keyword>
<accession>M7ASE6</accession>
<evidence type="ECO:0000313" key="2">
    <source>
        <dbReference type="Proteomes" id="UP000031443"/>
    </source>
</evidence>
<sequence>DNWATRLAPFLSREAQAAYWALDDEAVRDYRTVKSAILKLLGGSPETYQCKFHSEPFASGACPWGQGPMP</sequence>
<dbReference type="AlphaFoldDB" id="M7ASE6"/>
<reference evidence="2" key="1">
    <citation type="journal article" date="2013" name="Nat. Genet.">
        <title>The draft genomes of soft-shell turtle and green sea turtle yield insights into the development and evolution of the turtle-specific body plan.</title>
        <authorList>
            <person name="Wang Z."/>
            <person name="Pascual-Anaya J."/>
            <person name="Zadissa A."/>
            <person name="Li W."/>
            <person name="Niimura Y."/>
            <person name="Huang Z."/>
            <person name="Li C."/>
            <person name="White S."/>
            <person name="Xiong Z."/>
            <person name="Fang D."/>
            <person name="Wang B."/>
            <person name="Ming Y."/>
            <person name="Chen Y."/>
            <person name="Zheng Y."/>
            <person name="Kuraku S."/>
            <person name="Pignatelli M."/>
            <person name="Herrero J."/>
            <person name="Beal K."/>
            <person name="Nozawa M."/>
            <person name="Li Q."/>
            <person name="Wang J."/>
            <person name="Zhang H."/>
            <person name="Yu L."/>
            <person name="Shigenobu S."/>
            <person name="Wang J."/>
            <person name="Liu J."/>
            <person name="Flicek P."/>
            <person name="Searle S."/>
            <person name="Wang J."/>
            <person name="Kuratani S."/>
            <person name="Yin Y."/>
            <person name="Aken B."/>
            <person name="Zhang G."/>
            <person name="Irie N."/>
        </authorList>
    </citation>
    <scope>NUCLEOTIDE SEQUENCE [LARGE SCALE GENOMIC DNA]</scope>
</reference>
<dbReference type="EMBL" id="KB568670">
    <property type="protein sequence ID" value="EMP27599.1"/>
    <property type="molecule type" value="Genomic_DNA"/>
</dbReference>
<gene>
    <name evidence="1" type="ORF">UY3_15287</name>
</gene>
<organism evidence="1 2">
    <name type="scientific">Chelonia mydas</name>
    <name type="common">Green sea-turtle</name>
    <name type="synonym">Chelonia agassizi</name>
    <dbReference type="NCBI Taxonomy" id="8469"/>
    <lineage>
        <taxon>Eukaryota</taxon>
        <taxon>Metazoa</taxon>
        <taxon>Chordata</taxon>
        <taxon>Craniata</taxon>
        <taxon>Vertebrata</taxon>
        <taxon>Euteleostomi</taxon>
        <taxon>Archelosauria</taxon>
        <taxon>Testudinata</taxon>
        <taxon>Testudines</taxon>
        <taxon>Cryptodira</taxon>
        <taxon>Durocryptodira</taxon>
        <taxon>Americhelydia</taxon>
        <taxon>Chelonioidea</taxon>
        <taxon>Cheloniidae</taxon>
        <taxon>Chelonia</taxon>
    </lineage>
</organism>
<feature type="non-terminal residue" evidence="1">
    <location>
        <position position="1"/>
    </location>
</feature>